<comment type="subcellular location">
    <subcellularLocation>
        <location evidence="2">Mitochondrion</location>
    </subcellularLocation>
</comment>
<proteinExistence type="inferred from homology"/>
<evidence type="ECO:0000256" key="2">
    <source>
        <dbReference type="ARBA" id="ARBA00004173"/>
    </source>
</evidence>
<evidence type="ECO:0000256" key="8">
    <source>
        <dbReference type="ARBA" id="ARBA00022833"/>
    </source>
</evidence>
<dbReference type="Gene3D" id="3.60.140.10">
    <property type="entry name" value="CNF1/YfiH-like putative cysteine hydrolases"/>
    <property type="match status" value="1"/>
</dbReference>
<sequence>MPVAQFMAICLGDPELGYYTTREPFGNQGDFVTAPEISQMFGELVGATCVSAFDRLGHPEAFHLVELGPGRGTLMADLLRAASLRPGFVAAARLHLVETSPRLRQIQERTLAGAPLTPAFHDTFETIPDGPVLVVANEFFDALPIHQFVKTPGGWHERVVGLDADGALAFGAGAARIPDGDIPDEFMNASTGSVFETQPAANAIAERLGQRLARDGGAAIIFDYGYLKSATGDTLQALYRHAYDDILAHPGEADLTAHVNFEALAGAAVHGGTASHAVLTQGDFLLQSGLLERAGSLGAGKTHKDQEAIRDAVERLAAPGQMGDLFKVRVRTLRSRASVLGQFMKIEAEALNLDGIRHGFFTREGGVSKGIYESLNVGLGSEDLRDTVLENRGRVADALRVSTDRLLSPYQIHSPDVLTVEGPWEDGQHKKADALVTDRPGLAIGILTADCGPILFADPAAGVVGAAHSGWKGALTGVLENTVSAMEARGAARENTVAVLGPTISRQSYEVGPEFHDRFVNDAAGNDVYFKPSERDGHFMFDLPAFITDRLRETGLGKVADLNLCTYCDEDRFFSYRRTTHRGEPDYGRQISAISLEA</sequence>
<dbReference type="GO" id="GO:0017061">
    <property type="term" value="F:S-methyl-5-thioadenosine phosphorylase activity"/>
    <property type="evidence" value="ECO:0007669"/>
    <property type="project" value="UniProtKB-EC"/>
</dbReference>
<evidence type="ECO:0008006" key="16">
    <source>
        <dbReference type="Google" id="ProtNLM"/>
    </source>
</evidence>
<dbReference type="GO" id="GO:0005739">
    <property type="term" value="C:mitochondrion"/>
    <property type="evidence" value="ECO:0007669"/>
    <property type="project" value="UniProtKB-SubCell"/>
</dbReference>
<accession>A0A812SG18</accession>
<keyword evidence="5" id="KW-0489">Methyltransferase</keyword>
<comment type="similarity">
    <text evidence="4">Belongs to the purine nucleoside phosphorylase YfiH/LACC1 family.</text>
</comment>
<dbReference type="AlphaFoldDB" id="A0A812SG18"/>
<comment type="caution">
    <text evidence="14">The sequence shown here is derived from an EMBL/GenBank/DDBJ whole genome shotgun (WGS) entry which is preliminary data.</text>
</comment>
<protein>
    <recommendedName>
        <fullName evidence="16">Purine nucleoside phosphorylase</fullName>
    </recommendedName>
</protein>
<evidence type="ECO:0000256" key="12">
    <source>
        <dbReference type="ARBA" id="ARBA00048968"/>
    </source>
</evidence>
<dbReference type="InterPro" id="IPR003730">
    <property type="entry name" value="Cu_polyphenol_OxRdtase"/>
</dbReference>
<evidence type="ECO:0000256" key="5">
    <source>
        <dbReference type="ARBA" id="ARBA00022603"/>
    </source>
</evidence>
<gene>
    <name evidence="14" type="ORF">SPIL2461_LOCUS12207</name>
</gene>
<dbReference type="GO" id="GO:0032259">
    <property type="term" value="P:methylation"/>
    <property type="evidence" value="ECO:0007669"/>
    <property type="project" value="UniProtKB-KW"/>
</dbReference>
<keyword evidence="9" id="KW-0496">Mitochondrion</keyword>
<comment type="catalytic activity">
    <reaction evidence="10">
        <text>adenosine + H2O + H(+) = inosine + NH4(+)</text>
        <dbReference type="Rhea" id="RHEA:24408"/>
        <dbReference type="ChEBI" id="CHEBI:15377"/>
        <dbReference type="ChEBI" id="CHEBI:15378"/>
        <dbReference type="ChEBI" id="CHEBI:16335"/>
        <dbReference type="ChEBI" id="CHEBI:17596"/>
        <dbReference type="ChEBI" id="CHEBI:28938"/>
        <dbReference type="EC" id="3.5.4.4"/>
    </reaction>
    <physiologicalReaction direction="left-to-right" evidence="10">
        <dbReference type="Rhea" id="RHEA:24409"/>
    </physiologicalReaction>
</comment>
<evidence type="ECO:0000256" key="1">
    <source>
        <dbReference type="ARBA" id="ARBA00000553"/>
    </source>
</evidence>
<evidence type="ECO:0000256" key="13">
    <source>
        <dbReference type="ARBA" id="ARBA00049893"/>
    </source>
</evidence>
<dbReference type="PANTHER" id="PTHR12049:SF7">
    <property type="entry name" value="PROTEIN ARGININE METHYLTRANSFERASE NDUFAF7, MITOCHONDRIAL"/>
    <property type="match status" value="1"/>
</dbReference>
<evidence type="ECO:0000256" key="10">
    <source>
        <dbReference type="ARBA" id="ARBA00047989"/>
    </source>
</evidence>
<dbReference type="Proteomes" id="UP000649617">
    <property type="component" value="Unassembled WGS sequence"/>
</dbReference>
<dbReference type="Gene3D" id="3.40.50.12710">
    <property type="match status" value="1"/>
</dbReference>
<dbReference type="Pfam" id="PF02578">
    <property type="entry name" value="Cu-oxidase_4"/>
    <property type="match status" value="1"/>
</dbReference>
<keyword evidence="15" id="KW-1185">Reference proteome</keyword>
<comment type="catalytic activity">
    <reaction evidence="11">
        <text>L-arginyl-[protein] + 2 S-adenosyl-L-methionine = N(omega),N(omega)'-dimethyl-L-arginyl-[protein] + 2 S-adenosyl-L-homocysteine + 2 H(+)</text>
        <dbReference type="Rhea" id="RHEA:48108"/>
        <dbReference type="Rhea" id="RHEA-COMP:10532"/>
        <dbReference type="Rhea" id="RHEA-COMP:11992"/>
        <dbReference type="ChEBI" id="CHEBI:15378"/>
        <dbReference type="ChEBI" id="CHEBI:29965"/>
        <dbReference type="ChEBI" id="CHEBI:57856"/>
        <dbReference type="ChEBI" id="CHEBI:59789"/>
        <dbReference type="ChEBI" id="CHEBI:88221"/>
        <dbReference type="EC" id="2.1.1.320"/>
    </reaction>
</comment>
<dbReference type="InterPro" id="IPR003788">
    <property type="entry name" value="NDUFAF7"/>
</dbReference>
<keyword evidence="8" id="KW-0862">Zinc</keyword>
<dbReference type="InterPro" id="IPR029063">
    <property type="entry name" value="SAM-dependent_MTases_sf"/>
</dbReference>
<dbReference type="NCBIfam" id="TIGR00726">
    <property type="entry name" value="peptidoglycan editing factor PgeF"/>
    <property type="match status" value="1"/>
</dbReference>
<dbReference type="CDD" id="cd16833">
    <property type="entry name" value="YfiH"/>
    <property type="match status" value="1"/>
</dbReference>
<dbReference type="GO" id="GO:0035243">
    <property type="term" value="F:protein-arginine omega-N symmetric methyltransferase activity"/>
    <property type="evidence" value="ECO:0007669"/>
    <property type="project" value="UniProtKB-EC"/>
</dbReference>
<evidence type="ECO:0000256" key="3">
    <source>
        <dbReference type="ARBA" id="ARBA00005891"/>
    </source>
</evidence>
<evidence type="ECO:0000256" key="7">
    <source>
        <dbReference type="ARBA" id="ARBA00022723"/>
    </source>
</evidence>
<comment type="similarity">
    <text evidence="3">Belongs to the NDUFAF7 family.</text>
</comment>
<comment type="catalytic activity">
    <reaction evidence="13">
        <text>S-methyl-5'-thioadenosine + phosphate = 5-(methylsulfanyl)-alpha-D-ribose 1-phosphate + adenine</text>
        <dbReference type="Rhea" id="RHEA:11852"/>
        <dbReference type="ChEBI" id="CHEBI:16708"/>
        <dbReference type="ChEBI" id="CHEBI:17509"/>
        <dbReference type="ChEBI" id="CHEBI:43474"/>
        <dbReference type="ChEBI" id="CHEBI:58533"/>
        <dbReference type="EC" id="2.4.2.28"/>
    </reaction>
    <physiologicalReaction direction="left-to-right" evidence="13">
        <dbReference type="Rhea" id="RHEA:11853"/>
    </physiologicalReaction>
</comment>
<dbReference type="SUPFAM" id="SSF53335">
    <property type="entry name" value="S-adenosyl-L-methionine-dependent methyltransferases"/>
    <property type="match status" value="1"/>
</dbReference>
<dbReference type="InterPro" id="IPR038371">
    <property type="entry name" value="Cu_polyphenol_OxRdtase_sf"/>
</dbReference>
<dbReference type="GO" id="GO:0046872">
    <property type="term" value="F:metal ion binding"/>
    <property type="evidence" value="ECO:0007669"/>
    <property type="project" value="UniProtKB-KW"/>
</dbReference>
<evidence type="ECO:0000256" key="6">
    <source>
        <dbReference type="ARBA" id="ARBA00022679"/>
    </source>
</evidence>
<keyword evidence="6" id="KW-0808">Transferase</keyword>
<dbReference type="OrthoDB" id="5595109at2759"/>
<evidence type="ECO:0000256" key="4">
    <source>
        <dbReference type="ARBA" id="ARBA00007353"/>
    </source>
</evidence>
<comment type="catalytic activity">
    <reaction evidence="1">
        <text>inosine + phosphate = alpha-D-ribose 1-phosphate + hypoxanthine</text>
        <dbReference type="Rhea" id="RHEA:27646"/>
        <dbReference type="ChEBI" id="CHEBI:17368"/>
        <dbReference type="ChEBI" id="CHEBI:17596"/>
        <dbReference type="ChEBI" id="CHEBI:43474"/>
        <dbReference type="ChEBI" id="CHEBI:57720"/>
        <dbReference type="EC" id="2.4.2.1"/>
    </reaction>
    <physiologicalReaction direction="left-to-right" evidence="1">
        <dbReference type="Rhea" id="RHEA:27647"/>
    </physiologicalReaction>
</comment>
<dbReference type="Pfam" id="PF02636">
    <property type="entry name" value="Methyltransf_28"/>
    <property type="match status" value="1"/>
</dbReference>
<reference evidence="14" key="1">
    <citation type="submission" date="2021-02" db="EMBL/GenBank/DDBJ databases">
        <authorList>
            <person name="Dougan E. K."/>
            <person name="Rhodes N."/>
            <person name="Thang M."/>
            <person name="Chan C."/>
        </authorList>
    </citation>
    <scope>NUCLEOTIDE SEQUENCE</scope>
</reference>
<dbReference type="EMBL" id="CAJNIZ010024696">
    <property type="protein sequence ID" value="CAE7478980.1"/>
    <property type="molecule type" value="Genomic_DNA"/>
</dbReference>
<organism evidence="14 15">
    <name type="scientific">Symbiodinium pilosum</name>
    <name type="common">Dinoflagellate</name>
    <dbReference type="NCBI Taxonomy" id="2952"/>
    <lineage>
        <taxon>Eukaryota</taxon>
        <taxon>Sar</taxon>
        <taxon>Alveolata</taxon>
        <taxon>Dinophyceae</taxon>
        <taxon>Suessiales</taxon>
        <taxon>Symbiodiniaceae</taxon>
        <taxon>Symbiodinium</taxon>
    </lineage>
</organism>
<keyword evidence="7" id="KW-0479">Metal-binding</keyword>
<evidence type="ECO:0000256" key="11">
    <source>
        <dbReference type="ARBA" id="ARBA00048612"/>
    </source>
</evidence>
<evidence type="ECO:0000313" key="14">
    <source>
        <dbReference type="EMBL" id="CAE7478980.1"/>
    </source>
</evidence>
<dbReference type="InterPro" id="IPR011324">
    <property type="entry name" value="Cytotoxic_necrot_fac-like_cat"/>
</dbReference>
<comment type="catalytic activity">
    <reaction evidence="12">
        <text>adenosine + phosphate = alpha-D-ribose 1-phosphate + adenine</text>
        <dbReference type="Rhea" id="RHEA:27642"/>
        <dbReference type="ChEBI" id="CHEBI:16335"/>
        <dbReference type="ChEBI" id="CHEBI:16708"/>
        <dbReference type="ChEBI" id="CHEBI:43474"/>
        <dbReference type="ChEBI" id="CHEBI:57720"/>
        <dbReference type="EC" id="2.4.2.1"/>
    </reaction>
    <physiologicalReaction direction="left-to-right" evidence="12">
        <dbReference type="Rhea" id="RHEA:27643"/>
    </physiologicalReaction>
</comment>
<evidence type="ECO:0000256" key="9">
    <source>
        <dbReference type="ARBA" id="ARBA00023128"/>
    </source>
</evidence>
<evidence type="ECO:0000313" key="15">
    <source>
        <dbReference type="Proteomes" id="UP000649617"/>
    </source>
</evidence>
<dbReference type="PANTHER" id="PTHR12049">
    <property type="entry name" value="PROTEIN ARGININE METHYLTRANSFERASE NDUFAF7, MITOCHONDRIAL"/>
    <property type="match status" value="1"/>
</dbReference>
<dbReference type="SUPFAM" id="SSF64438">
    <property type="entry name" value="CNF1/YfiH-like putative cysteine hydrolases"/>
    <property type="match status" value="1"/>
</dbReference>
<name>A0A812SG18_SYMPI</name>
<dbReference type="InterPro" id="IPR038375">
    <property type="entry name" value="NDUFAF7_sf"/>
</dbReference>